<dbReference type="RefSeq" id="WP_218286415.1">
    <property type="nucleotide sequence ID" value="NZ_CP076448.1"/>
</dbReference>
<gene>
    <name evidence="2" type="ORF">KO353_03735</name>
</gene>
<keyword evidence="3" id="KW-1185">Reference proteome</keyword>
<dbReference type="KEGG" id="elio:KO353_03735"/>
<proteinExistence type="predicted"/>
<evidence type="ECO:0000313" key="3">
    <source>
        <dbReference type="Proteomes" id="UP000694001"/>
    </source>
</evidence>
<dbReference type="EMBL" id="CP076448">
    <property type="protein sequence ID" value="QXM25359.1"/>
    <property type="molecule type" value="Genomic_DNA"/>
</dbReference>
<accession>A0A975YK47</accession>
<reference evidence="2" key="1">
    <citation type="submission" date="2021-06" db="EMBL/GenBank/DDBJ databases">
        <title>Elioraea tepida, sp. nov., a moderately thermophilic aerobic anoxygenic phototrophic bacterium isolated from an alkaline siliceous hot spring mat community in Yellowstone National Park, WY, USA.</title>
        <authorList>
            <person name="Saini M.K."/>
            <person name="Yoshida S."/>
            <person name="Sebastian A."/>
            <person name="Hirose S."/>
            <person name="Hara E."/>
            <person name="Tamaki H."/>
            <person name="Soulier N.T."/>
            <person name="Albert I."/>
            <person name="Hanada S."/>
            <person name="Bryant D.A."/>
            <person name="Tank M."/>
        </authorList>
    </citation>
    <scope>NUCLEOTIDE SEQUENCE</scope>
    <source>
        <strain evidence="2">MS-P2</strain>
    </source>
</reference>
<evidence type="ECO:0008006" key="4">
    <source>
        <dbReference type="Google" id="ProtNLM"/>
    </source>
</evidence>
<feature type="region of interest" description="Disordered" evidence="1">
    <location>
        <begin position="125"/>
        <end position="150"/>
    </location>
</feature>
<name>A0A975YK47_9PROT</name>
<dbReference type="Proteomes" id="UP000694001">
    <property type="component" value="Chromosome"/>
</dbReference>
<evidence type="ECO:0000256" key="1">
    <source>
        <dbReference type="SAM" id="MobiDB-lite"/>
    </source>
</evidence>
<protein>
    <recommendedName>
        <fullName evidence="4">Phytanoyl-CoA dioxygenase</fullName>
    </recommendedName>
</protein>
<sequence length="150" mass="16272">MPHTDTFAETNMLSRGQEIAVTVNEDEAIDLVLAPGEMSLHHVLIFHGSPPNRASYPRIGFAIRYVPPHVHQLDGTRGSATVVRGEDTTGHWEHERPPVSDLYPDAVAHHAAVVDRQLRTVLRGAGGKGKLAATVTSRHPTQRPGTDDPG</sequence>
<dbReference type="AlphaFoldDB" id="A0A975YK47"/>
<organism evidence="2 3">
    <name type="scientific">Elioraea tepida</name>
    <dbReference type="NCBI Taxonomy" id="2843330"/>
    <lineage>
        <taxon>Bacteria</taxon>
        <taxon>Pseudomonadati</taxon>
        <taxon>Pseudomonadota</taxon>
        <taxon>Alphaproteobacteria</taxon>
        <taxon>Acetobacterales</taxon>
        <taxon>Elioraeaceae</taxon>
        <taxon>Elioraea</taxon>
    </lineage>
</organism>
<evidence type="ECO:0000313" key="2">
    <source>
        <dbReference type="EMBL" id="QXM25359.1"/>
    </source>
</evidence>